<evidence type="ECO:0000259" key="6">
    <source>
        <dbReference type="PROSITE" id="PS50863"/>
    </source>
</evidence>
<evidence type="ECO:0000313" key="7">
    <source>
        <dbReference type="EMBL" id="MED6197737.1"/>
    </source>
</evidence>
<evidence type="ECO:0000256" key="1">
    <source>
        <dbReference type="ARBA" id="ARBA00004123"/>
    </source>
</evidence>
<protein>
    <submittedName>
        <fullName evidence="7">60S ribosomal protein L7-like 1</fullName>
    </submittedName>
</protein>
<evidence type="ECO:0000256" key="2">
    <source>
        <dbReference type="ARBA" id="ARBA00023015"/>
    </source>
</evidence>
<comment type="subcellular location">
    <subcellularLocation>
        <location evidence="1">Nucleus</location>
    </subcellularLocation>
</comment>
<dbReference type="CDD" id="cd10017">
    <property type="entry name" value="B3_DNA"/>
    <property type="match status" value="1"/>
</dbReference>
<dbReference type="SUPFAM" id="SSF101936">
    <property type="entry name" value="DNA-binding pseudobarrel domain"/>
    <property type="match status" value="1"/>
</dbReference>
<accession>A0ABU6XI51</accession>
<feature type="domain" description="TF-B3" evidence="6">
    <location>
        <begin position="1"/>
        <end position="96"/>
    </location>
</feature>
<evidence type="ECO:0000256" key="4">
    <source>
        <dbReference type="ARBA" id="ARBA00023163"/>
    </source>
</evidence>
<dbReference type="SMART" id="SM01019">
    <property type="entry name" value="B3"/>
    <property type="match status" value="1"/>
</dbReference>
<dbReference type="InterPro" id="IPR044837">
    <property type="entry name" value="REM16-like"/>
</dbReference>
<dbReference type="Proteomes" id="UP001341840">
    <property type="component" value="Unassembled WGS sequence"/>
</dbReference>
<dbReference type="PROSITE" id="PS50863">
    <property type="entry name" value="B3"/>
    <property type="match status" value="1"/>
</dbReference>
<name>A0ABU6XI51_9FABA</name>
<evidence type="ECO:0000313" key="8">
    <source>
        <dbReference type="Proteomes" id="UP001341840"/>
    </source>
</evidence>
<keyword evidence="2" id="KW-0805">Transcription regulation</keyword>
<proteinExistence type="predicted"/>
<reference evidence="7 8" key="1">
    <citation type="journal article" date="2023" name="Plants (Basel)">
        <title>Bridging the Gap: Combining Genomics and Transcriptomics Approaches to Understand Stylosanthes scabra, an Orphan Legume from the Brazilian Caatinga.</title>
        <authorList>
            <person name="Ferreira-Neto J.R.C."/>
            <person name="da Silva M.D."/>
            <person name="Binneck E."/>
            <person name="de Melo N.F."/>
            <person name="da Silva R.H."/>
            <person name="de Melo A.L.T.M."/>
            <person name="Pandolfi V."/>
            <person name="Bustamante F.O."/>
            <person name="Brasileiro-Vidal A.C."/>
            <person name="Benko-Iseppon A.M."/>
        </authorList>
    </citation>
    <scope>NUCLEOTIDE SEQUENCE [LARGE SCALE GENOMIC DNA]</scope>
    <source>
        <tissue evidence="7">Leaves</tissue>
    </source>
</reference>
<dbReference type="EMBL" id="JASCZI010211960">
    <property type="protein sequence ID" value="MED6197737.1"/>
    <property type="molecule type" value="Genomic_DNA"/>
</dbReference>
<comment type="caution">
    <text evidence="7">The sequence shown here is derived from an EMBL/GenBank/DDBJ whole genome shotgun (WGS) entry which is preliminary data.</text>
</comment>
<dbReference type="InterPro" id="IPR003340">
    <property type="entry name" value="B3_DNA-bd"/>
</dbReference>
<keyword evidence="3" id="KW-0238">DNA-binding</keyword>
<gene>
    <name evidence="7" type="primary">RPL7L1_1</name>
    <name evidence="7" type="ORF">PIB30_059455</name>
</gene>
<keyword evidence="5" id="KW-0539">Nucleus</keyword>
<sequence length="101" mass="11441">MIQITHPSILKKAAAIPIPFFTKYFAKKKKVNINIRMGSKLMPVRLLYYPSFRAAYISAGWQAFAVASNLKAGDVCIFELENEQDQVLDVHIYRAGHLSIL</sequence>
<dbReference type="InterPro" id="IPR015300">
    <property type="entry name" value="DNA-bd_pseudobarrel_sf"/>
</dbReference>
<dbReference type="Gene3D" id="2.40.330.10">
    <property type="entry name" value="DNA-binding pseudobarrel domain"/>
    <property type="match status" value="1"/>
</dbReference>
<keyword evidence="4" id="KW-0804">Transcription</keyword>
<organism evidence="7 8">
    <name type="scientific">Stylosanthes scabra</name>
    <dbReference type="NCBI Taxonomy" id="79078"/>
    <lineage>
        <taxon>Eukaryota</taxon>
        <taxon>Viridiplantae</taxon>
        <taxon>Streptophyta</taxon>
        <taxon>Embryophyta</taxon>
        <taxon>Tracheophyta</taxon>
        <taxon>Spermatophyta</taxon>
        <taxon>Magnoliopsida</taxon>
        <taxon>eudicotyledons</taxon>
        <taxon>Gunneridae</taxon>
        <taxon>Pentapetalae</taxon>
        <taxon>rosids</taxon>
        <taxon>fabids</taxon>
        <taxon>Fabales</taxon>
        <taxon>Fabaceae</taxon>
        <taxon>Papilionoideae</taxon>
        <taxon>50 kb inversion clade</taxon>
        <taxon>dalbergioids sensu lato</taxon>
        <taxon>Dalbergieae</taxon>
        <taxon>Pterocarpus clade</taxon>
        <taxon>Stylosanthes</taxon>
    </lineage>
</organism>
<keyword evidence="8" id="KW-1185">Reference proteome</keyword>
<evidence type="ECO:0000256" key="3">
    <source>
        <dbReference type="ARBA" id="ARBA00023125"/>
    </source>
</evidence>
<evidence type="ECO:0000256" key="5">
    <source>
        <dbReference type="ARBA" id="ARBA00023242"/>
    </source>
</evidence>
<dbReference type="PANTHER" id="PTHR31391">
    <property type="entry name" value="B3 DOMAIN-CONTAINING PROTEIN OS11G0197600-RELATED"/>
    <property type="match status" value="1"/>
</dbReference>
<dbReference type="Pfam" id="PF02362">
    <property type="entry name" value="B3"/>
    <property type="match status" value="1"/>
</dbReference>